<evidence type="ECO:0000256" key="1">
    <source>
        <dbReference type="SAM" id="MobiDB-lite"/>
    </source>
</evidence>
<feature type="compositionally biased region" description="Low complexity" evidence="1">
    <location>
        <begin position="51"/>
        <end position="67"/>
    </location>
</feature>
<dbReference type="EMBL" id="KZ857397">
    <property type="protein sequence ID" value="RDX50862.1"/>
    <property type="molecule type" value="Genomic_DNA"/>
</dbReference>
<name>A0A371DEG1_9APHY</name>
<accession>A0A371DEG1</accession>
<dbReference type="Proteomes" id="UP000256964">
    <property type="component" value="Unassembled WGS sequence"/>
</dbReference>
<protein>
    <submittedName>
        <fullName evidence="2">Uncharacterized protein</fullName>
    </submittedName>
</protein>
<feature type="region of interest" description="Disordered" evidence="1">
    <location>
        <begin position="20"/>
        <end position="80"/>
    </location>
</feature>
<reference evidence="2 3" key="1">
    <citation type="journal article" date="2018" name="Biotechnol. Biofuels">
        <title>Integrative visual omics of the white-rot fungus Polyporus brumalis exposes the biotechnological potential of its oxidative enzymes for delignifying raw plant biomass.</title>
        <authorList>
            <person name="Miyauchi S."/>
            <person name="Rancon A."/>
            <person name="Drula E."/>
            <person name="Hage H."/>
            <person name="Chaduli D."/>
            <person name="Favel A."/>
            <person name="Grisel S."/>
            <person name="Henrissat B."/>
            <person name="Herpoel-Gimbert I."/>
            <person name="Ruiz-Duenas F.J."/>
            <person name="Chevret D."/>
            <person name="Hainaut M."/>
            <person name="Lin J."/>
            <person name="Wang M."/>
            <person name="Pangilinan J."/>
            <person name="Lipzen A."/>
            <person name="Lesage-Meessen L."/>
            <person name="Navarro D."/>
            <person name="Riley R."/>
            <person name="Grigoriev I.V."/>
            <person name="Zhou S."/>
            <person name="Raouche S."/>
            <person name="Rosso M.N."/>
        </authorList>
    </citation>
    <scope>NUCLEOTIDE SEQUENCE [LARGE SCALE GENOMIC DNA]</scope>
    <source>
        <strain evidence="2 3">BRFM 1820</strain>
    </source>
</reference>
<feature type="compositionally biased region" description="Basic and acidic residues" evidence="1">
    <location>
        <begin position="23"/>
        <end position="36"/>
    </location>
</feature>
<evidence type="ECO:0000313" key="2">
    <source>
        <dbReference type="EMBL" id="RDX50862.1"/>
    </source>
</evidence>
<dbReference type="AlphaFoldDB" id="A0A371DEG1"/>
<keyword evidence="3" id="KW-1185">Reference proteome</keyword>
<proteinExistence type="predicted"/>
<sequence length="80" mass="8488">MPSFISSLGGFVNPSLLAYSENDESHELQVRSRSEGGEETEDGVPMESPQAAASSSSTASRLSTSSLFGSDSEVETETRR</sequence>
<gene>
    <name evidence="2" type="ORF">OH76DRAFT_1402078</name>
</gene>
<evidence type="ECO:0000313" key="3">
    <source>
        <dbReference type="Proteomes" id="UP000256964"/>
    </source>
</evidence>
<organism evidence="2 3">
    <name type="scientific">Lentinus brumalis</name>
    <dbReference type="NCBI Taxonomy" id="2498619"/>
    <lineage>
        <taxon>Eukaryota</taxon>
        <taxon>Fungi</taxon>
        <taxon>Dikarya</taxon>
        <taxon>Basidiomycota</taxon>
        <taxon>Agaricomycotina</taxon>
        <taxon>Agaricomycetes</taxon>
        <taxon>Polyporales</taxon>
        <taxon>Polyporaceae</taxon>
        <taxon>Lentinus</taxon>
    </lineage>
</organism>